<dbReference type="AlphaFoldDB" id="A0A1M6I4D4"/>
<evidence type="ECO:0000313" key="2">
    <source>
        <dbReference type="Proteomes" id="UP000184171"/>
    </source>
</evidence>
<dbReference type="STRING" id="1122189.SAMN02745165_02006"/>
<reference evidence="1 2" key="1">
    <citation type="submission" date="2016-11" db="EMBL/GenBank/DDBJ databases">
        <authorList>
            <person name="Jaros S."/>
            <person name="Januszkiewicz K."/>
            <person name="Wedrychowicz H."/>
        </authorList>
    </citation>
    <scope>NUCLEOTIDE SEQUENCE [LARGE SCALE GENOMIC DNA]</scope>
    <source>
        <strain evidence="1 2">DSM 5091</strain>
    </source>
</reference>
<dbReference type="EMBL" id="FQZT01000006">
    <property type="protein sequence ID" value="SHJ29289.1"/>
    <property type="molecule type" value="Genomic_DNA"/>
</dbReference>
<name>A0A1M6I4D4_MALRU</name>
<evidence type="ECO:0000313" key="1">
    <source>
        <dbReference type="EMBL" id="SHJ29289.1"/>
    </source>
</evidence>
<accession>A0A1M6I4D4</accession>
<dbReference type="Proteomes" id="UP000184171">
    <property type="component" value="Unassembled WGS sequence"/>
</dbReference>
<keyword evidence="2" id="KW-1185">Reference proteome</keyword>
<gene>
    <name evidence="1" type="ORF">SAMN02745165_02006</name>
</gene>
<sequence>MGLLKHKLQTGSTGKRAVIFLFKNYFSLFLVENSLKKSLQKQNTATLVATQPKLPTPRSALFHAPPAVYQKQSATIVAIKQRQQIGQNNLFLFIFIQLDANPSLGTQLAVVFSTKQKNFNRQKQRLKTNPTTKMKSKTYRQITITDSRTYWRQQNINDCRIEDWQKRKNLDSKKHLVH</sequence>
<organism evidence="1 2">
    <name type="scientific">Malonomonas rubra DSM 5091</name>
    <dbReference type="NCBI Taxonomy" id="1122189"/>
    <lineage>
        <taxon>Bacteria</taxon>
        <taxon>Pseudomonadati</taxon>
        <taxon>Thermodesulfobacteriota</taxon>
        <taxon>Desulfuromonadia</taxon>
        <taxon>Desulfuromonadales</taxon>
        <taxon>Geopsychrobacteraceae</taxon>
        <taxon>Malonomonas</taxon>
    </lineage>
</organism>
<protein>
    <submittedName>
        <fullName evidence="1">Uncharacterized protein</fullName>
    </submittedName>
</protein>
<proteinExistence type="predicted"/>
<dbReference type="RefSeq" id="WP_072908448.1">
    <property type="nucleotide sequence ID" value="NZ_FQZT01000006.1"/>
</dbReference>